<dbReference type="Proteomes" id="UP000054251">
    <property type="component" value="Unassembled WGS sequence"/>
</dbReference>
<evidence type="ECO:0000256" key="9">
    <source>
        <dbReference type="ARBA" id="ARBA00023136"/>
    </source>
</evidence>
<comment type="pathway">
    <text evidence="2 11">Glycolipid biosynthesis; glycosylphosphatidylinositol-anchor biosynthesis.</text>
</comment>
<dbReference type="Pfam" id="PF08320">
    <property type="entry name" value="PIG-X"/>
    <property type="match status" value="1"/>
</dbReference>
<dbReference type="GO" id="GO:0006506">
    <property type="term" value="P:GPI anchor biosynthetic process"/>
    <property type="evidence" value="ECO:0007669"/>
    <property type="project" value="UniProtKB-UniPathway"/>
</dbReference>
<dbReference type="GO" id="GO:0000030">
    <property type="term" value="F:mannosyltransferase activity"/>
    <property type="evidence" value="ECO:0007669"/>
    <property type="project" value="TreeGrafter"/>
</dbReference>
<dbReference type="InterPro" id="IPR042322">
    <property type="entry name" value="Pbn1"/>
</dbReference>
<keyword evidence="9 11" id="KW-0472">Membrane</keyword>
<comment type="function">
    <text evidence="11">Required for proper folding and/or the stability of a subset of proteins in the endoplasmic reticulum. Component of glycosylphosphatidylinositol-mannosyltransferase 1 which transfers the first of the 4 mannoses in the GPI-anchor precursors during GPI-anchor biosynthesis. Probably acts by stabilizing the mannosyltransferase GPI14.</text>
</comment>
<evidence type="ECO:0000256" key="1">
    <source>
        <dbReference type="ARBA" id="ARBA00004643"/>
    </source>
</evidence>
<keyword evidence="5 11" id="KW-0337">GPI-anchor biosynthesis</keyword>
<evidence type="ECO:0000256" key="7">
    <source>
        <dbReference type="ARBA" id="ARBA00022824"/>
    </source>
</evidence>
<keyword evidence="6 11" id="KW-0812">Transmembrane</keyword>
<reference evidence="12 13" key="1">
    <citation type="submission" date="2015-11" db="EMBL/GenBank/DDBJ databases">
        <title>The genome of Debaryomyces fabryi.</title>
        <authorList>
            <person name="Tafer H."/>
            <person name="Lopandic K."/>
        </authorList>
    </citation>
    <scope>NUCLEOTIDE SEQUENCE [LARGE SCALE GENOMIC DNA]</scope>
    <source>
        <strain evidence="12 13">CBS 789</strain>
    </source>
</reference>
<protein>
    <recommendedName>
        <fullName evidence="4 11">Protein PBN1</fullName>
    </recommendedName>
</protein>
<comment type="similarity">
    <text evidence="3 11">Belongs to the PIGX family.</text>
</comment>
<evidence type="ECO:0000256" key="6">
    <source>
        <dbReference type="ARBA" id="ARBA00022692"/>
    </source>
</evidence>
<dbReference type="GO" id="GO:1990529">
    <property type="term" value="C:glycosylphosphatidylinositol-mannosyltransferase I complex"/>
    <property type="evidence" value="ECO:0007669"/>
    <property type="project" value="TreeGrafter"/>
</dbReference>
<keyword evidence="7 11" id="KW-0256">Endoplasmic reticulum</keyword>
<dbReference type="GO" id="GO:0005789">
    <property type="term" value="C:endoplasmic reticulum membrane"/>
    <property type="evidence" value="ECO:0007669"/>
    <property type="project" value="UniProtKB-SubCell"/>
</dbReference>
<keyword evidence="8 11" id="KW-1133">Transmembrane helix</keyword>
<dbReference type="RefSeq" id="XP_015468994.1">
    <property type="nucleotide sequence ID" value="XM_015610202.1"/>
</dbReference>
<gene>
    <name evidence="12" type="ORF">AC631_01372</name>
</gene>
<dbReference type="EMBL" id="LMYN01000018">
    <property type="protein sequence ID" value="KSA02892.1"/>
    <property type="molecule type" value="Genomic_DNA"/>
</dbReference>
<evidence type="ECO:0000256" key="4">
    <source>
        <dbReference type="ARBA" id="ARBA00020410"/>
    </source>
</evidence>
<evidence type="ECO:0000256" key="10">
    <source>
        <dbReference type="ARBA" id="ARBA00023180"/>
    </source>
</evidence>
<evidence type="ECO:0000313" key="12">
    <source>
        <dbReference type="EMBL" id="KSA02892.1"/>
    </source>
</evidence>
<dbReference type="OrthoDB" id="5546453at2759"/>
<dbReference type="GeneID" id="26838381"/>
<dbReference type="InterPro" id="IPR013233">
    <property type="entry name" value="PIG-X/PBN1"/>
</dbReference>
<evidence type="ECO:0000256" key="3">
    <source>
        <dbReference type="ARBA" id="ARBA00010345"/>
    </source>
</evidence>
<dbReference type="UniPathway" id="UPA00196"/>
<sequence length="450" mass="52294">MIRQRTTIFNPGESNDGVIEAVDSSHLQLSSIDYHCEDKFILQPPKFKHIDKLRIQLNQFHSQLILFNKYHPGLNIYCKPKVEDGGFNREEFFDELNEIMSKLFDIPRDGWINSLDTLFYHAPSIDSDKFIGYVKDLTEHEFNVNLEALPNVEYVYDGERVILKLNGKSLANATITKKQKINKEIGLFLIEKDISTEDDIVLSGLRAIFNGDNEKNEEYLQKTLFHVKKRQRQSIGTYTSQVEENGMHPFLITKINSQEPRDDDLIQCKLYYYLDLNKSVFVDKYQLPKEFTSYVNFGNTDLELPEYKISEWGSEILMEIENHQQISLPLHSRYQLPSNESSTREANINDPLIFYGCDVKDSYLLESSPFNNRLEFGGNYERFFTDNTVFYHLLSPENQLNINIPRGNTLINKINHVTNLVFIAGVLLIFFKIGQGLLNRKPVTDSKKNE</sequence>
<name>A0A0V1Q393_9ASCO</name>
<dbReference type="PANTHER" id="PTHR28533:SF1">
    <property type="entry name" value="PROTEIN PBN1"/>
    <property type="match status" value="1"/>
</dbReference>
<dbReference type="SMART" id="SM00780">
    <property type="entry name" value="PIG-X"/>
    <property type="match status" value="1"/>
</dbReference>
<comment type="subcellular location">
    <subcellularLocation>
        <location evidence="11">Endoplasmic reticulum membrane</location>
        <topology evidence="11">Single-pass membrane protein</topology>
    </subcellularLocation>
    <subcellularLocation>
        <location evidence="1">Endoplasmic reticulum membrane</location>
        <topology evidence="1">Single-pass type III membrane protein</topology>
    </subcellularLocation>
</comment>
<organism evidence="12 13">
    <name type="scientific">Debaryomyces fabryi</name>
    <dbReference type="NCBI Taxonomy" id="58627"/>
    <lineage>
        <taxon>Eukaryota</taxon>
        <taxon>Fungi</taxon>
        <taxon>Dikarya</taxon>
        <taxon>Ascomycota</taxon>
        <taxon>Saccharomycotina</taxon>
        <taxon>Pichiomycetes</taxon>
        <taxon>Debaryomycetaceae</taxon>
        <taxon>Debaryomyces</taxon>
    </lineage>
</organism>
<proteinExistence type="inferred from homology"/>
<evidence type="ECO:0000256" key="8">
    <source>
        <dbReference type="ARBA" id="ARBA00022989"/>
    </source>
</evidence>
<evidence type="ECO:0000256" key="2">
    <source>
        <dbReference type="ARBA" id="ARBA00004687"/>
    </source>
</evidence>
<evidence type="ECO:0000313" key="13">
    <source>
        <dbReference type="Proteomes" id="UP000054251"/>
    </source>
</evidence>
<feature type="transmembrane region" description="Helical" evidence="11">
    <location>
        <begin position="420"/>
        <end position="438"/>
    </location>
</feature>
<dbReference type="PANTHER" id="PTHR28533">
    <property type="entry name" value="PROTEIN PBN1"/>
    <property type="match status" value="1"/>
</dbReference>
<evidence type="ECO:0000256" key="11">
    <source>
        <dbReference type="RuleBase" id="RU366056"/>
    </source>
</evidence>
<dbReference type="AlphaFoldDB" id="A0A0V1Q393"/>
<comment type="caution">
    <text evidence="12">The sequence shown here is derived from an EMBL/GenBank/DDBJ whole genome shotgun (WGS) entry which is preliminary data.</text>
</comment>
<accession>A0A0V1Q393</accession>
<keyword evidence="13" id="KW-1185">Reference proteome</keyword>
<keyword evidence="10" id="KW-0325">Glycoprotein</keyword>
<evidence type="ECO:0000256" key="5">
    <source>
        <dbReference type="ARBA" id="ARBA00022502"/>
    </source>
</evidence>